<dbReference type="SMART" id="SM00846">
    <property type="entry name" value="Gp_dh_N"/>
    <property type="match status" value="1"/>
</dbReference>
<dbReference type="FunFam" id="3.40.50.720:FF:000001">
    <property type="entry name" value="Glyceraldehyde-3-phosphate dehydrogenase"/>
    <property type="match status" value="1"/>
</dbReference>
<dbReference type="GO" id="GO:0016620">
    <property type="term" value="F:oxidoreductase activity, acting on the aldehyde or oxo group of donors, NAD or NADP as acceptor"/>
    <property type="evidence" value="ECO:0007669"/>
    <property type="project" value="InterPro"/>
</dbReference>
<sequence length="341" mass="36557">MAQFECKRQRTVTMRIVIHGFGRIGRVILRQILTTPDHADIEVVAVNDLAQPDTCAYLFKYDSVFGPLPGGVTYQDGLLQAAGRAIPLLTGVRMADLPLEDVDLVLDCTGALKDRETAEAALTAGARAVLISGPSEIADITIVRGANEDQIGDSRVVSNASCTTNALAPLLRDLDTRYGLIQGHMTTIHCYTGSQPMVDAPRGPDLARNRAGAVSMVPTTTSAAKLIDRVLPDLAGRVTGAAVRVPAISVSAVDLVVRLRTPPQDPATALRALAEANPVIGLVEDPCVSVDLRARTESLVIAPNETLATGDQIRIFGWYDNEWGFSARMLDVARMMHQRGK</sequence>
<dbReference type="Pfam" id="PF02800">
    <property type="entry name" value="Gp_dh_C"/>
    <property type="match status" value="1"/>
</dbReference>
<protein>
    <submittedName>
        <fullName evidence="8">Glyceraldehyde-3-phosphate dehydrogenase</fullName>
    </submittedName>
</protein>
<dbReference type="PRINTS" id="PR00078">
    <property type="entry name" value="G3PDHDRGNASE"/>
</dbReference>
<feature type="binding site" evidence="4">
    <location>
        <position position="132"/>
    </location>
    <ligand>
        <name>NAD(+)</name>
        <dbReference type="ChEBI" id="CHEBI:57540"/>
    </ligand>
</feature>
<dbReference type="STRING" id="1123756.MGEO_18895"/>
<keyword evidence="9" id="KW-1185">Reference proteome</keyword>
<evidence type="ECO:0000256" key="2">
    <source>
        <dbReference type="ARBA" id="ARBA00023002"/>
    </source>
</evidence>
<evidence type="ECO:0000256" key="5">
    <source>
        <dbReference type="PIRSR" id="PIRSR000149-4"/>
    </source>
</evidence>
<evidence type="ECO:0000259" key="7">
    <source>
        <dbReference type="SMART" id="SM00846"/>
    </source>
</evidence>
<dbReference type="InterPro" id="IPR020828">
    <property type="entry name" value="GlycerAld_3-P_DH_NAD(P)-bd"/>
</dbReference>
<comment type="similarity">
    <text evidence="6">Belongs to the glyceraldehyde-3-phosphate dehydrogenase family.</text>
</comment>
<comment type="caution">
    <text evidence="8">The sequence shown here is derived from an EMBL/GenBank/DDBJ whole genome shotgun (WGS) entry which is preliminary data.</text>
</comment>
<keyword evidence="2" id="KW-0560">Oxidoreductase</keyword>
<feature type="binding site" evidence="4">
    <location>
        <position position="48"/>
    </location>
    <ligand>
        <name>NAD(+)</name>
        <dbReference type="ChEBI" id="CHEBI:57540"/>
    </ligand>
</feature>
<feature type="binding site" evidence="4">
    <location>
        <position position="321"/>
    </location>
    <ligand>
        <name>NAD(+)</name>
        <dbReference type="ChEBI" id="CHEBI:57540"/>
    </ligand>
</feature>
<dbReference type="InterPro" id="IPR020829">
    <property type="entry name" value="GlycerAld_3-P_DH_cat"/>
</dbReference>
<feature type="domain" description="Glyceraldehyde 3-phosphate dehydrogenase NAD(P) binding" evidence="7">
    <location>
        <begin position="14"/>
        <end position="162"/>
    </location>
</feature>
<organism evidence="8 9">
    <name type="scientific">Marivita geojedonensis</name>
    <dbReference type="NCBI Taxonomy" id="1123756"/>
    <lineage>
        <taxon>Bacteria</taxon>
        <taxon>Pseudomonadati</taxon>
        <taxon>Pseudomonadota</taxon>
        <taxon>Alphaproteobacteria</taxon>
        <taxon>Rhodobacterales</taxon>
        <taxon>Roseobacteraceae</taxon>
        <taxon>Marivita</taxon>
    </lineage>
</organism>
<dbReference type="Pfam" id="PF00044">
    <property type="entry name" value="Gp_dh_N"/>
    <property type="match status" value="1"/>
</dbReference>
<comment type="subunit">
    <text evidence="1">Homotetramer.</text>
</comment>
<dbReference type="EMBL" id="JFKC01000030">
    <property type="protein sequence ID" value="OSQ44558.1"/>
    <property type="molecule type" value="Genomic_DNA"/>
</dbReference>
<evidence type="ECO:0000256" key="1">
    <source>
        <dbReference type="ARBA" id="ARBA00011881"/>
    </source>
</evidence>
<name>A0A1X4NCQ6_9RHOB</name>
<accession>A0A1X4NCQ6</accession>
<dbReference type="InterPro" id="IPR020831">
    <property type="entry name" value="GlycerAld/Erythrose_P_DH"/>
</dbReference>
<dbReference type="PIRSF" id="PIRSF000149">
    <property type="entry name" value="GAP_DH"/>
    <property type="match status" value="1"/>
</dbReference>
<dbReference type="Proteomes" id="UP000193926">
    <property type="component" value="Unassembled WGS sequence"/>
</dbReference>
<dbReference type="SUPFAM" id="SSF55347">
    <property type="entry name" value="Glyceraldehyde-3-phosphate dehydrogenase-like, C-terminal domain"/>
    <property type="match status" value="1"/>
</dbReference>
<dbReference type="PROSITE" id="PS00071">
    <property type="entry name" value="GAPDH"/>
    <property type="match status" value="1"/>
</dbReference>
<dbReference type="PANTHER" id="PTHR43148">
    <property type="entry name" value="GLYCERALDEHYDE-3-PHOSPHATE DEHYDROGENASE 2"/>
    <property type="match status" value="1"/>
</dbReference>
<feature type="site" description="Activates thiol group during catalysis" evidence="5">
    <location>
        <position position="189"/>
    </location>
</feature>
<feature type="active site" description="Nucleophile" evidence="3">
    <location>
        <position position="162"/>
    </location>
</feature>
<evidence type="ECO:0000256" key="4">
    <source>
        <dbReference type="PIRSR" id="PIRSR000149-3"/>
    </source>
</evidence>
<evidence type="ECO:0000313" key="8">
    <source>
        <dbReference type="EMBL" id="OSQ44558.1"/>
    </source>
</evidence>
<dbReference type="Gene3D" id="3.30.360.10">
    <property type="entry name" value="Dihydrodipicolinate Reductase, domain 2"/>
    <property type="match status" value="1"/>
</dbReference>
<dbReference type="GO" id="GO:0051287">
    <property type="term" value="F:NAD binding"/>
    <property type="evidence" value="ECO:0007669"/>
    <property type="project" value="InterPro"/>
</dbReference>
<feature type="binding site" evidence="4">
    <location>
        <begin position="23"/>
        <end position="24"/>
    </location>
    <ligand>
        <name>NAD(+)</name>
        <dbReference type="ChEBI" id="CHEBI:57540"/>
    </ligand>
</feature>
<gene>
    <name evidence="8" type="ORF">MGEO_18895</name>
</gene>
<dbReference type="InterPro" id="IPR020830">
    <property type="entry name" value="GlycerAld_3-P_DH_AS"/>
</dbReference>
<reference evidence="8 9" key="1">
    <citation type="submission" date="2014-03" db="EMBL/GenBank/DDBJ databases">
        <title>The draft genome sequence of Marivita geojedonensis KCTC 23882.</title>
        <authorList>
            <person name="Lai Q."/>
            <person name="Shao Z."/>
        </authorList>
    </citation>
    <scope>NUCLEOTIDE SEQUENCE [LARGE SCALE GENOMIC DNA]</scope>
    <source>
        <strain evidence="8 9">DPG-138</strain>
    </source>
</reference>
<evidence type="ECO:0000313" key="9">
    <source>
        <dbReference type="Proteomes" id="UP000193926"/>
    </source>
</evidence>
<dbReference type="Gene3D" id="3.40.50.720">
    <property type="entry name" value="NAD(P)-binding Rossmann-like Domain"/>
    <property type="match status" value="1"/>
</dbReference>
<keyword evidence="4" id="KW-0520">NAD</keyword>
<dbReference type="SUPFAM" id="SSF51735">
    <property type="entry name" value="NAD(P)-binding Rossmann-fold domains"/>
    <property type="match status" value="1"/>
</dbReference>
<proteinExistence type="inferred from homology"/>
<dbReference type="AlphaFoldDB" id="A0A1X4NCQ6"/>
<evidence type="ECO:0000256" key="3">
    <source>
        <dbReference type="PIRSR" id="PIRSR000149-1"/>
    </source>
</evidence>
<evidence type="ECO:0000256" key="6">
    <source>
        <dbReference type="RuleBase" id="RU000397"/>
    </source>
</evidence>
<dbReference type="CDD" id="cd05214">
    <property type="entry name" value="GAPDH_I_N"/>
    <property type="match status" value="1"/>
</dbReference>
<keyword evidence="4" id="KW-0547">Nucleotide-binding</keyword>
<dbReference type="InterPro" id="IPR036291">
    <property type="entry name" value="NAD(P)-bd_dom_sf"/>
</dbReference>